<name>A0ABV3CAA7_9ACTN</name>
<evidence type="ECO:0000313" key="4">
    <source>
        <dbReference type="EMBL" id="MEU7071716.1"/>
    </source>
</evidence>
<feature type="region of interest" description="Disordered" evidence="2">
    <location>
        <begin position="32"/>
        <end position="56"/>
    </location>
</feature>
<sequence length="331" mass="33471">MREWIAAAEAELDGELALERLLGTSGVRSPAPVLATGPAGGPLSWEQGRDRARDSAGQPLPVVGRALDEALGHALAAPLTAPAPVPASDVLLPAGTTVTPVVVALAAAAGHDRLVVHRRPRLELLLLGDEFPWTGPLLASWAAHHGAEVFALRSVARDPGCLRDAVRGSTADVVVTIGDTGTGSGADTGAGAGARLLVDSVAVRPGHHMRLAELPPAAEGPPRFLVGLPGDPTAAVAGAVTLVVPLLRRLGGHTDPAPDSCRTAAVTALPGHPHDTRLLPVRRVAHGVGPVPCDEPARTLRGLARAHGLAVVPPGGVPAGADVEVLVLPGV</sequence>
<evidence type="ECO:0000256" key="2">
    <source>
        <dbReference type="SAM" id="MobiDB-lite"/>
    </source>
</evidence>
<keyword evidence="5" id="KW-1185">Reference proteome</keyword>
<dbReference type="InterPro" id="IPR038987">
    <property type="entry name" value="MoeA-like"/>
</dbReference>
<dbReference type="Proteomes" id="UP001551329">
    <property type="component" value="Unassembled WGS sequence"/>
</dbReference>
<comment type="function">
    <text evidence="1">Catalyzes the insertion of molybdate into adenylated molybdopterin with the concomitant release of AMP.</text>
</comment>
<keyword evidence="1" id="KW-0501">Molybdenum cofactor biosynthesis</keyword>
<evidence type="ECO:0000259" key="3">
    <source>
        <dbReference type="Pfam" id="PF00994"/>
    </source>
</evidence>
<evidence type="ECO:0000256" key="1">
    <source>
        <dbReference type="RuleBase" id="RU365090"/>
    </source>
</evidence>
<dbReference type="EC" id="2.10.1.1" evidence="1"/>
<keyword evidence="1" id="KW-0500">Molybdenum</keyword>
<comment type="similarity">
    <text evidence="1">Belongs to the MoeA family.</text>
</comment>
<gene>
    <name evidence="4" type="ORF">AB0A88_16435</name>
</gene>
<comment type="caution">
    <text evidence="4">The sequence shown here is derived from an EMBL/GenBank/DDBJ whole genome shotgun (WGS) entry which is preliminary data.</text>
</comment>
<keyword evidence="1" id="KW-0808">Transferase</keyword>
<proteinExistence type="inferred from homology"/>
<evidence type="ECO:0000313" key="5">
    <source>
        <dbReference type="Proteomes" id="UP001551329"/>
    </source>
</evidence>
<comment type="cofactor">
    <cofactor evidence="1">
        <name>Mg(2+)</name>
        <dbReference type="ChEBI" id="CHEBI:18420"/>
    </cofactor>
</comment>
<dbReference type="Gene3D" id="3.40.980.10">
    <property type="entry name" value="MoaB/Mog-like domain"/>
    <property type="match status" value="1"/>
</dbReference>
<reference evidence="4 5" key="1">
    <citation type="submission" date="2024-06" db="EMBL/GenBank/DDBJ databases">
        <title>The Natural Products Discovery Center: Release of the First 8490 Sequenced Strains for Exploring Actinobacteria Biosynthetic Diversity.</title>
        <authorList>
            <person name="Kalkreuter E."/>
            <person name="Kautsar S.A."/>
            <person name="Yang D."/>
            <person name="Bader C.D."/>
            <person name="Teijaro C.N."/>
            <person name="Fluegel L."/>
            <person name="Davis C.M."/>
            <person name="Simpson J.R."/>
            <person name="Lauterbach L."/>
            <person name="Steele A.D."/>
            <person name="Gui C."/>
            <person name="Meng S."/>
            <person name="Li G."/>
            <person name="Viehrig K."/>
            <person name="Ye F."/>
            <person name="Su P."/>
            <person name="Kiefer A.F."/>
            <person name="Nichols A."/>
            <person name="Cepeda A.J."/>
            <person name="Yan W."/>
            <person name="Fan B."/>
            <person name="Jiang Y."/>
            <person name="Adhikari A."/>
            <person name="Zheng C.-J."/>
            <person name="Schuster L."/>
            <person name="Cowan T.M."/>
            <person name="Smanski M.J."/>
            <person name="Chevrette M.G."/>
            <person name="De Carvalho L.P.S."/>
            <person name="Shen B."/>
        </authorList>
    </citation>
    <scope>NUCLEOTIDE SEQUENCE [LARGE SCALE GENOMIC DNA]</scope>
    <source>
        <strain evidence="4 5">NPDC045974</strain>
    </source>
</reference>
<dbReference type="RefSeq" id="WP_358471242.1">
    <property type="nucleotide sequence ID" value="NZ_JBEZAE010000009.1"/>
</dbReference>
<dbReference type="EMBL" id="JBEZAE010000009">
    <property type="protein sequence ID" value="MEU7071716.1"/>
    <property type="molecule type" value="Genomic_DNA"/>
</dbReference>
<feature type="domain" description="MoaB/Mog" evidence="3">
    <location>
        <begin position="135"/>
        <end position="248"/>
    </location>
</feature>
<comment type="catalytic activity">
    <reaction evidence="1">
        <text>adenylyl-molybdopterin + molybdate = Mo-molybdopterin + AMP + H(+)</text>
        <dbReference type="Rhea" id="RHEA:35047"/>
        <dbReference type="ChEBI" id="CHEBI:15378"/>
        <dbReference type="ChEBI" id="CHEBI:36264"/>
        <dbReference type="ChEBI" id="CHEBI:62727"/>
        <dbReference type="ChEBI" id="CHEBI:71302"/>
        <dbReference type="ChEBI" id="CHEBI:456215"/>
    </reaction>
</comment>
<protein>
    <recommendedName>
        <fullName evidence="1">Molybdopterin molybdenumtransferase</fullName>
        <ecNumber evidence="1">2.10.1.1</ecNumber>
    </recommendedName>
</protein>
<accession>A0ABV3CAA7</accession>
<dbReference type="PANTHER" id="PTHR10192:SF5">
    <property type="entry name" value="GEPHYRIN"/>
    <property type="match status" value="1"/>
</dbReference>
<organism evidence="4 5">
    <name type="scientific">Streptomyces narbonensis</name>
    <dbReference type="NCBI Taxonomy" id="67333"/>
    <lineage>
        <taxon>Bacteria</taxon>
        <taxon>Bacillati</taxon>
        <taxon>Actinomycetota</taxon>
        <taxon>Actinomycetes</taxon>
        <taxon>Kitasatosporales</taxon>
        <taxon>Streptomycetaceae</taxon>
        <taxon>Streptomyces</taxon>
    </lineage>
</organism>
<dbReference type="InterPro" id="IPR036425">
    <property type="entry name" value="MoaB/Mog-like_dom_sf"/>
</dbReference>
<keyword evidence="1" id="KW-0460">Magnesium</keyword>
<comment type="pathway">
    <text evidence="1">Cofactor biosynthesis; molybdopterin biosynthesis.</text>
</comment>
<dbReference type="PANTHER" id="PTHR10192">
    <property type="entry name" value="MOLYBDOPTERIN BIOSYNTHESIS PROTEIN"/>
    <property type="match status" value="1"/>
</dbReference>
<keyword evidence="1" id="KW-0479">Metal-binding</keyword>
<dbReference type="Pfam" id="PF00994">
    <property type="entry name" value="MoCF_biosynth"/>
    <property type="match status" value="1"/>
</dbReference>
<dbReference type="InterPro" id="IPR001453">
    <property type="entry name" value="MoaB/Mog_dom"/>
</dbReference>
<dbReference type="SUPFAM" id="SSF53218">
    <property type="entry name" value="Molybdenum cofactor biosynthesis proteins"/>
    <property type="match status" value="1"/>
</dbReference>
<dbReference type="Gene3D" id="3.90.105.10">
    <property type="entry name" value="Molybdopterin biosynthesis moea protein, domain 2"/>
    <property type="match status" value="1"/>
</dbReference>